<dbReference type="EMBL" id="JARBHB010000009">
    <property type="protein sequence ID" value="KAJ8875529.1"/>
    <property type="molecule type" value="Genomic_DNA"/>
</dbReference>
<sequence>MGFNRVSVGSFFDLLTAEYDEHKFTPDRIWNVDETGVSTVPNKKSKVLALRGKKQVGALTSAERGTLVTAEVCMSASGMFMPLMFVFPRQTDKNALLDHSLPRSIAANESGWMQKHIFINWFKKFVEITNPSEDRPVLLFLDGHATHTKSIELIDLAREYNV</sequence>
<evidence type="ECO:0000259" key="1">
    <source>
        <dbReference type="Pfam" id="PF03184"/>
    </source>
</evidence>
<dbReference type="PANTHER" id="PTHR19303">
    <property type="entry name" value="TRANSPOSON"/>
    <property type="match status" value="1"/>
</dbReference>
<dbReference type="Proteomes" id="UP001159363">
    <property type="component" value="Chromosome 8"/>
</dbReference>
<keyword evidence="3" id="KW-1185">Reference proteome</keyword>
<comment type="caution">
    <text evidence="2">The sequence shown here is derived from an EMBL/GenBank/DDBJ whole genome shotgun (WGS) entry which is preliminary data.</text>
</comment>
<name>A0ABQ9GU75_9NEOP</name>
<evidence type="ECO:0000313" key="2">
    <source>
        <dbReference type="EMBL" id="KAJ8875529.1"/>
    </source>
</evidence>
<evidence type="ECO:0000313" key="3">
    <source>
        <dbReference type="Proteomes" id="UP001159363"/>
    </source>
</evidence>
<dbReference type="InterPro" id="IPR050863">
    <property type="entry name" value="CenT-Element_Derived"/>
</dbReference>
<dbReference type="Pfam" id="PF03184">
    <property type="entry name" value="DDE_1"/>
    <property type="match status" value="1"/>
</dbReference>
<organism evidence="2 3">
    <name type="scientific">Dryococelus australis</name>
    <dbReference type="NCBI Taxonomy" id="614101"/>
    <lineage>
        <taxon>Eukaryota</taxon>
        <taxon>Metazoa</taxon>
        <taxon>Ecdysozoa</taxon>
        <taxon>Arthropoda</taxon>
        <taxon>Hexapoda</taxon>
        <taxon>Insecta</taxon>
        <taxon>Pterygota</taxon>
        <taxon>Neoptera</taxon>
        <taxon>Polyneoptera</taxon>
        <taxon>Phasmatodea</taxon>
        <taxon>Verophasmatodea</taxon>
        <taxon>Anareolatae</taxon>
        <taxon>Phasmatidae</taxon>
        <taxon>Eurycanthinae</taxon>
        <taxon>Dryococelus</taxon>
    </lineage>
</organism>
<gene>
    <name evidence="2" type="ORF">PR048_023424</name>
</gene>
<feature type="non-terminal residue" evidence="2">
    <location>
        <position position="162"/>
    </location>
</feature>
<reference evidence="2 3" key="1">
    <citation type="submission" date="2023-02" db="EMBL/GenBank/DDBJ databases">
        <title>LHISI_Scaffold_Assembly.</title>
        <authorList>
            <person name="Stuart O.P."/>
            <person name="Cleave R."/>
            <person name="Magrath M.J.L."/>
            <person name="Mikheyev A.S."/>
        </authorList>
    </citation>
    <scope>NUCLEOTIDE SEQUENCE [LARGE SCALE GENOMIC DNA]</scope>
    <source>
        <strain evidence="2">Daus_M_001</strain>
        <tissue evidence="2">Leg muscle</tissue>
    </source>
</reference>
<accession>A0ABQ9GU75</accession>
<proteinExistence type="predicted"/>
<feature type="domain" description="DDE-1" evidence="1">
    <location>
        <begin position="72"/>
        <end position="153"/>
    </location>
</feature>
<protein>
    <recommendedName>
        <fullName evidence="1">DDE-1 domain-containing protein</fullName>
    </recommendedName>
</protein>
<dbReference type="InterPro" id="IPR004875">
    <property type="entry name" value="DDE_SF_endonuclease_dom"/>
</dbReference>
<dbReference type="PANTHER" id="PTHR19303:SF74">
    <property type="entry name" value="POGO TRANSPOSABLE ELEMENT WITH KRAB DOMAIN"/>
    <property type="match status" value="1"/>
</dbReference>